<feature type="domain" description="DDE-1" evidence="1">
    <location>
        <begin position="2"/>
        <end position="100"/>
    </location>
</feature>
<name>A0A4Y2UNL0_ARAVE</name>
<evidence type="ECO:0000313" key="3">
    <source>
        <dbReference type="Proteomes" id="UP000499080"/>
    </source>
</evidence>
<dbReference type="InterPro" id="IPR050863">
    <property type="entry name" value="CenT-Element_Derived"/>
</dbReference>
<dbReference type="PANTHER" id="PTHR19303:SF73">
    <property type="entry name" value="PROTEIN PDC2"/>
    <property type="match status" value="1"/>
</dbReference>
<keyword evidence="3" id="KW-1185">Reference proteome</keyword>
<dbReference type="Proteomes" id="UP000499080">
    <property type="component" value="Unassembled WGS sequence"/>
</dbReference>
<dbReference type="GO" id="GO:0003677">
    <property type="term" value="F:DNA binding"/>
    <property type="evidence" value="ECO:0007669"/>
    <property type="project" value="TreeGrafter"/>
</dbReference>
<reference evidence="2 3" key="1">
    <citation type="journal article" date="2019" name="Sci. Rep.">
        <title>Orb-weaving spider Araneus ventricosus genome elucidates the spidroin gene catalogue.</title>
        <authorList>
            <person name="Kono N."/>
            <person name="Nakamura H."/>
            <person name="Ohtoshi R."/>
            <person name="Moran D.A.P."/>
            <person name="Shinohara A."/>
            <person name="Yoshida Y."/>
            <person name="Fujiwara M."/>
            <person name="Mori M."/>
            <person name="Tomita M."/>
            <person name="Arakawa K."/>
        </authorList>
    </citation>
    <scope>NUCLEOTIDE SEQUENCE [LARGE SCALE GENOMIC DNA]</scope>
</reference>
<evidence type="ECO:0000313" key="2">
    <source>
        <dbReference type="EMBL" id="GBO14629.1"/>
    </source>
</evidence>
<evidence type="ECO:0000259" key="1">
    <source>
        <dbReference type="Pfam" id="PF03184"/>
    </source>
</evidence>
<dbReference type="InterPro" id="IPR004875">
    <property type="entry name" value="DDE_SF_endonuclease_dom"/>
</dbReference>
<dbReference type="OrthoDB" id="125347at2759"/>
<gene>
    <name evidence="2" type="ORF">AVEN_76237_1</name>
</gene>
<sequence length="208" mass="23888">MNGSEKQKLTVIGKSEKTRCFKNVKKLSVDYKSNEKAWMKSDLFQKYLRQWDKELSKKKWKVVFLIDNCTANIEPSNLQWIKVVFIPPYTKSVLQPMDQGQTEDDGEEDDYLPLSKWLEEHGVNAFSQNEIEHFECCDDDVITTWEVSEEDIVALVNEKNNSIVNSSSDMEEEQDEPRPSIADAIAAANVLNIFFATGNIDEHVVGLF</sequence>
<proteinExistence type="predicted"/>
<dbReference type="AlphaFoldDB" id="A0A4Y2UNL0"/>
<dbReference type="GO" id="GO:0005634">
    <property type="term" value="C:nucleus"/>
    <property type="evidence" value="ECO:0007669"/>
    <property type="project" value="TreeGrafter"/>
</dbReference>
<organism evidence="2 3">
    <name type="scientific">Araneus ventricosus</name>
    <name type="common">Orbweaver spider</name>
    <name type="synonym">Epeira ventricosa</name>
    <dbReference type="NCBI Taxonomy" id="182803"/>
    <lineage>
        <taxon>Eukaryota</taxon>
        <taxon>Metazoa</taxon>
        <taxon>Ecdysozoa</taxon>
        <taxon>Arthropoda</taxon>
        <taxon>Chelicerata</taxon>
        <taxon>Arachnida</taxon>
        <taxon>Araneae</taxon>
        <taxon>Araneomorphae</taxon>
        <taxon>Entelegynae</taxon>
        <taxon>Araneoidea</taxon>
        <taxon>Araneidae</taxon>
        <taxon>Araneus</taxon>
    </lineage>
</organism>
<dbReference type="EMBL" id="BGPR01038750">
    <property type="protein sequence ID" value="GBO14629.1"/>
    <property type="molecule type" value="Genomic_DNA"/>
</dbReference>
<dbReference type="Pfam" id="PF03184">
    <property type="entry name" value="DDE_1"/>
    <property type="match status" value="1"/>
</dbReference>
<dbReference type="PANTHER" id="PTHR19303">
    <property type="entry name" value="TRANSPOSON"/>
    <property type="match status" value="1"/>
</dbReference>
<comment type="caution">
    <text evidence="2">The sequence shown here is derived from an EMBL/GenBank/DDBJ whole genome shotgun (WGS) entry which is preliminary data.</text>
</comment>
<accession>A0A4Y2UNL0</accession>
<protein>
    <recommendedName>
        <fullName evidence="1">DDE-1 domain-containing protein</fullName>
    </recommendedName>
</protein>